<accession>A0AAD9YMY0</accession>
<dbReference type="SUPFAM" id="SSF46689">
    <property type="entry name" value="Homeodomain-like"/>
    <property type="match status" value="1"/>
</dbReference>
<organism evidence="2 3">
    <name type="scientific">Colletotrichum kahawae</name>
    <name type="common">Coffee berry disease fungus</name>
    <dbReference type="NCBI Taxonomy" id="34407"/>
    <lineage>
        <taxon>Eukaryota</taxon>
        <taxon>Fungi</taxon>
        <taxon>Dikarya</taxon>
        <taxon>Ascomycota</taxon>
        <taxon>Pezizomycotina</taxon>
        <taxon>Sordariomycetes</taxon>
        <taxon>Hypocreomycetidae</taxon>
        <taxon>Glomerellales</taxon>
        <taxon>Glomerellaceae</taxon>
        <taxon>Colletotrichum</taxon>
        <taxon>Colletotrichum gloeosporioides species complex</taxon>
    </lineage>
</organism>
<dbReference type="Proteomes" id="UP001281614">
    <property type="component" value="Unassembled WGS sequence"/>
</dbReference>
<dbReference type="EMBL" id="VYYT01000057">
    <property type="protein sequence ID" value="KAK2773435.1"/>
    <property type="molecule type" value="Genomic_DNA"/>
</dbReference>
<reference evidence="2" key="1">
    <citation type="submission" date="2023-02" db="EMBL/GenBank/DDBJ databases">
        <title>Colletotrichum kahawae CIFC_Que2 genome sequencing and assembly.</title>
        <authorList>
            <person name="Baroncelli R."/>
        </authorList>
    </citation>
    <scope>NUCLEOTIDE SEQUENCE</scope>
    <source>
        <strain evidence="2">CIFC_Que2</strain>
    </source>
</reference>
<evidence type="ECO:0000313" key="2">
    <source>
        <dbReference type="EMBL" id="KAK2773435.1"/>
    </source>
</evidence>
<gene>
    <name evidence="2" type="ORF">CKAH01_03895</name>
</gene>
<sequence>MPSYTENDIINALKAIANGQSIKKAAFEHGMPRLTLQYRMKGVQTRDIAFSDLQRLSPTQESHLAEWVNLRTLLNASYRSMETPSLLERTGGSLLLRETHLQWFKHLAIPEIMAIKASNRYNIDKTSILEGRGSNRLVLRSLETRSIRKKQPRSRA</sequence>
<feature type="domain" description="HTH psq-type" evidence="1">
    <location>
        <begin position="5"/>
        <end position="42"/>
    </location>
</feature>
<comment type="caution">
    <text evidence="2">The sequence shown here is derived from an EMBL/GenBank/DDBJ whole genome shotgun (WGS) entry which is preliminary data.</text>
</comment>
<dbReference type="Pfam" id="PF05225">
    <property type="entry name" value="HTH_psq"/>
    <property type="match status" value="1"/>
</dbReference>
<dbReference type="InterPro" id="IPR007889">
    <property type="entry name" value="HTH_Psq"/>
</dbReference>
<name>A0AAD9YMY0_COLKA</name>
<evidence type="ECO:0000313" key="3">
    <source>
        <dbReference type="Proteomes" id="UP001281614"/>
    </source>
</evidence>
<dbReference type="InterPro" id="IPR009057">
    <property type="entry name" value="Homeodomain-like_sf"/>
</dbReference>
<keyword evidence="3" id="KW-1185">Reference proteome</keyword>
<dbReference type="AlphaFoldDB" id="A0AAD9YMY0"/>
<protein>
    <submittedName>
        <fullName evidence="2">Transposase</fullName>
    </submittedName>
</protein>
<proteinExistence type="predicted"/>
<evidence type="ECO:0000259" key="1">
    <source>
        <dbReference type="Pfam" id="PF05225"/>
    </source>
</evidence>
<dbReference type="GO" id="GO:0003677">
    <property type="term" value="F:DNA binding"/>
    <property type="evidence" value="ECO:0007669"/>
    <property type="project" value="InterPro"/>
</dbReference>
<dbReference type="Gene3D" id="1.10.10.60">
    <property type="entry name" value="Homeodomain-like"/>
    <property type="match status" value="1"/>
</dbReference>